<dbReference type="Pfam" id="PF13560">
    <property type="entry name" value="HTH_31"/>
    <property type="match status" value="1"/>
</dbReference>
<dbReference type="InterPro" id="IPR001387">
    <property type="entry name" value="Cro/C1-type_HTH"/>
</dbReference>
<evidence type="ECO:0000259" key="1">
    <source>
        <dbReference type="PROSITE" id="PS50943"/>
    </source>
</evidence>
<dbReference type="EMBL" id="CP031320">
    <property type="protein sequence ID" value="AXK37736.1"/>
    <property type="molecule type" value="Genomic_DNA"/>
</dbReference>
<dbReference type="InterPro" id="IPR010982">
    <property type="entry name" value="Lambda_DNA-bd_dom_sf"/>
</dbReference>
<accession>A0A345Y1H0</accession>
<evidence type="ECO:0000313" key="3">
    <source>
        <dbReference type="Proteomes" id="UP000254425"/>
    </source>
</evidence>
<dbReference type="PROSITE" id="PS50943">
    <property type="entry name" value="HTH_CROC1"/>
    <property type="match status" value="1"/>
</dbReference>
<dbReference type="GO" id="GO:0003677">
    <property type="term" value="F:DNA binding"/>
    <property type="evidence" value="ECO:0007669"/>
    <property type="project" value="InterPro"/>
</dbReference>
<dbReference type="Gene3D" id="1.10.260.40">
    <property type="entry name" value="lambda repressor-like DNA-binding domains"/>
    <property type="match status" value="1"/>
</dbReference>
<evidence type="ECO:0000313" key="2">
    <source>
        <dbReference type="EMBL" id="AXK37736.1"/>
    </source>
</evidence>
<dbReference type="SUPFAM" id="SSF47413">
    <property type="entry name" value="lambda repressor-like DNA-binding domains"/>
    <property type="match status" value="1"/>
</dbReference>
<dbReference type="CDD" id="cd00093">
    <property type="entry name" value="HTH_XRE"/>
    <property type="match status" value="1"/>
</dbReference>
<organism evidence="2 3">
    <name type="scientific">Streptomyces armeniacus</name>
    <dbReference type="NCBI Taxonomy" id="83291"/>
    <lineage>
        <taxon>Bacteria</taxon>
        <taxon>Bacillati</taxon>
        <taxon>Actinomycetota</taxon>
        <taxon>Actinomycetes</taxon>
        <taxon>Kitasatosporales</taxon>
        <taxon>Streptomycetaceae</taxon>
        <taxon>Streptomyces</taxon>
    </lineage>
</organism>
<feature type="domain" description="HTH cro/C1-type" evidence="1">
    <location>
        <begin position="1"/>
        <end position="55"/>
    </location>
</feature>
<dbReference type="Proteomes" id="UP000254425">
    <property type="component" value="Chromosome"/>
</dbReference>
<dbReference type="KEGG" id="sarm:DVA86_28550"/>
<gene>
    <name evidence="2" type="ORF">DVA86_28550</name>
</gene>
<name>A0A345Y1H0_9ACTN</name>
<dbReference type="InterPro" id="IPR043917">
    <property type="entry name" value="DUF5753"/>
</dbReference>
<dbReference type="Pfam" id="PF19054">
    <property type="entry name" value="DUF5753"/>
    <property type="match status" value="1"/>
</dbReference>
<sequence>MKLFRGRAGMSRDELGDRLGYSGYTVASVEQGRRVPQQEFVEQADELLGANGVLRAGIPFLLEARFPSWFVDFALLEADAVSMHSYENHVLPGLLQTEAYARAVHAGYCPTLDDEQVEQRVTARLSRQAVLERKPTPTLGFVIEETVLRRPIGGAAVLQEQLRRLLDCQRMRHVTVQIMPLNRQTHSGLNGPMVLLETPERKNLVYIEAQSGSFVISDREEVSALTQRYGMLRAQALTPEESVRFVEQLAGEL</sequence>
<reference evidence="2 3" key="1">
    <citation type="submission" date="2018-07" db="EMBL/GenBank/DDBJ databases">
        <title>Draft genome of the type strain Streptomyces armeniacus ATCC 15676.</title>
        <authorList>
            <person name="Labana P."/>
            <person name="Gosse J.T."/>
            <person name="Boddy C.N."/>
        </authorList>
    </citation>
    <scope>NUCLEOTIDE SEQUENCE [LARGE SCALE GENOMIC DNA]</scope>
    <source>
        <strain evidence="2 3">ATCC 15676</strain>
    </source>
</reference>
<keyword evidence="3" id="KW-1185">Reference proteome</keyword>
<dbReference type="AlphaFoldDB" id="A0A345Y1H0"/>
<proteinExistence type="predicted"/>
<dbReference type="SMART" id="SM00530">
    <property type="entry name" value="HTH_XRE"/>
    <property type="match status" value="1"/>
</dbReference>
<protein>
    <submittedName>
        <fullName evidence="2">XRE family transcriptional regulator</fullName>
    </submittedName>
</protein>